<evidence type="ECO:0000256" key="1">
    <source>
        <dbReference type="SAM" id="Phobius"/>
    </source>
</evidence>
<dbReference type="EMBL" id="JBANRG010000073">
    <property type="protein sequence ID" value="KAK7439320.1"/>
    <property type="molecule type" value="Genomic_DNA"/>
</dbReference>
<gene>
    <name evidence="2" type="ORF">VKT23_017545</name>
</gene>
<reference evidence="2 3" key="1">
    <citation type="submission" date="2024-01" db="EMBL/GenBank/DDBJ databases">
        <title>A draft genome for the cacao thread blight pathogen Marasmiellus scandens.</title>
        <authorList>
            <person name="Baruah I.K."/>
            <person name="Leung J."/>
            <person name="Bukari Y."/>
            <person name="Amoako-Attah I."/>
            <person name="Meinhardt L.W."/>
            <person name="Bailey B.A."/>
            <person name="Cohen S.P."/>
        </authorList>
    </citation>
    <scope>NUCLEOTIDE SEQUENCE [LARGE SCALE GENOMIC DNA]</scope>
    <source>
        <strain evidence="2 3">GH-19</strain>
    </source>
</reference>
<keyword evidence="1" id="KW-0472">Membrane</keyword>
<keyword evidence="1" id="KW-1133">Transmembrane helix</keyword>
<protein>
    <submittedName>
        <fullName evidence="2">Uncharacterized protein</fullName>
    </submittedName>
</protein>
<keyword evidence="3" id="KW-1185">Reference proteome</keyword>
<name>A0ABR1ITQ5_9AGAR</name>
<comment type="caution">
    <text evidence="2">The sequence shown here is derived from an EMBL/GenBank/DDBJ whole genome shotgun (WGS) entry which is preliminary data.</text>
</comment>
<proteinExistence type="predicted"/>
<accession>A0ABR1ITQ5</accession>
<evidence type="ECO:0000313" key="2">
    <source>
        <dbReference type="EMBL" id="KAK7439320.1"/>
    </source>
</evidence>
<organism evidence="2 3">
    <name type="scientific">Marasmiellus scandens</name>
    <dbReference type="NCBI Taxonomy" id="2682957"/>
    <lineage>
        <taxon>Eukaryota</taxon>
        <taxon>Fungi</taxon>
        <taxon>Dikarya</taxon>
        <taxon>Basidiomycota</taxon>
        <taxon>Agaricomycotina</taxon>
        <taxon>Agaricomycetes</taxon>
        <taxon>Agaricomycetidae</taxon>
        <taxon>Agaricales</taxon>
        <taxon>Marasmiineae</taxon>
        <taxon>Omphalotaceae</taxon>
        <taxon>Marasmiellus</taxon>
    </lineage>
</organism>
<keyword evidence="1" id="KW-0812">Transmembrane</keyword>
<evidence type="ECO:0000313" key="3">
    <source>
        <dbReference type="Proteomes" id="UP001498398"/>
    </source>
</evidence>
<dbReference type="Proteomes" id="UP001498398">
    <property type="component" value="Unassembled WGS sequence"/>
</dbReference>
<sequence>MFSRGMSLLQNPSHLLHHAPTINITLGPQWCLVCDKVIQPRKKVEGITCTPSKTCTTIDQGPYCSEQCKLYDLDNRQKGEQYPPFDTLKSKSLLLSVLSSAISRQLSISSAARSIRLVVIRKTAHCWLANENETGKVSLTRYHHRVHCTRVVEYKSSAFNCFLKSDILRCALNSSPSPNVLIPFETLIVHVNNPLSRILHCLFSTEDGPITATEAHWSPSVKSKSRGRYIDSVQPSTHQSEWKLVNEFLRPSSDQSSTFTFRIPGYPHALKWKGVGTSFWCLAAFVEDPIAIFEPSVGLRLGYIEDFETLFDKDDVRPMFVHQDVSVLLDCLLISALLLVTDAQKIDSKRFMRPQRRHSFSGWPNTRDSSFYDVDTPPPVYDSFAMPPPPRPSSPVNSGSSELSIVECHSFCDPMLRSNLMVTRTLPPQRPMSTPCENGLRHIQNIARLNGRSHHNERRSHSLPPERCYEEIVIIVPHLWQVLVGLWPGRWNPIFRPYWLLLLHHDWGRSIVDRRRRGNLVTNSYPQFEDDAADFDDWFSFLISVSSNPWSQPPTSSFGNASNFGINGSTFTHGQTVNNAIHNYNHCSPIAHEELMKIVEDLKGTISGSETRQQQCIRLLEAVLQVFSSSISQYPRILDAPGPEPPPNEYDVKKEVVCLEIMRNLDNQQCNLEHKVVDRRRELGDKLASQRRNLEHKLAEQRQVLKCRLADQKWGLGHKLQKDLECGLADLQRDFQCSLADLRRDHNHGLADLQQELKHCMTDLRILQRDLKCGLTKLRRDLKCSLAELQQCGLVDRLQESELGLANQWADLKQDLEELERDLADRRGELELDLAKAQYELERELWQDLTDRRRNFFLWFISLLALGIASYCSIGTQHYTAPP</sequence>
<feature type="transmembrane region" description="Helical" evidence="1">
    <location>
        <begin position="856"/>
        <end position="876"/>
    </location>
</feature>